<dbReference type="EMBL" id="QGHV01000034">
    <property type="protein sequence ID" value="PWT37226.1"/>
    <property type="molecule type" value="Genomic_DNA"/>
</dbReference>
<reference evidence="2" key="1">
    <citation type="journal article" date="2018" name="Front. Microbiol.">
        <title>Comparative Genomics of the Herbivore Gut Symbiont Lactobacillus reuteri Reveals Genetic Diversity and Lifestyle Adaptation.</title>
        <authorList>
            <person name="Zhao J."/>
        </authorList>
    </citation>
    <scope>NUCLEOTIDE SEQUENCE [LARGE SCALE GENOMIC DNA]</scope>
    <source>
        <strain evidence="2">LR9</strain>
    </source>
</reference>
<dbReference type="Proteomes" id="UP000245735">
    <property type="component" value="Unassembled WGS sequence"/>
</dbReference>
<name>A0ABD6Y656_LIMRT</name>
<proteinExistence type="predicted"/>
<evidence type="ECO:0000313" key="2">
    <source>
        <dbReference type="Proteomes" id="UP000245735"/>
    </source>
</evidence>
<organism evidence="1 2">
    <name type="scientific">Limosilactobacillus reuteri</name>
    <name type="common">Lactobacillus reuteri</name>
    <dbReference type="NCBI Taxonomy" id="1598"/>
    <lineage>
        <taxon>Bacteria</taxon>
        <taxon>Bacillati</taxon>
        <taxon>Bacillota</taxon>
        <taxon>Bacilli</taxon>
        <taxon>Lactobacillales</taxon>
        <taxon>Lactobacillaceae</taxon>
        <taxon>Limosilactobacillus</taxon>
    </lineage>
</organism>
<sequence length="118" mass="13623">MNSQETKTDSIELNAGTIVGFLFPTIDYTEESEDRRKKPVLYWRSYQAYPFVQLPNEDDSYDEEIDDSTEIAIMAEGGSNDNRNYVQMTYGAFLTFLRANTSFRMLTADDVFDVLNLM</sequence>
<comment type="caution">
    <text evidence="1">The sequence shown here is derived from an EMBL/GenBank/DDBJ whole genome shotgun (WGS) entry which is preliminary data.</text>
</comment>
<gene>
    <name evidence="1" type="ORF">DKZ35_06255</name>
</gene>
<evidence type="ECO:0000313" key="1">
    <source>
        <dbReference type="EMBL" id="PWT37226.1"/>
    </source>
</evidence>
<dbReference type="AlphaFoldDB" id="A0ABD6Y656"/>
<protein>
    <submittedName>
        <fullName evidence="1">Uncharacterized protein</fullName>
    </submittedName>
</protein>
<dbReference type="RefSeq" id="WP_109975867.1">
    <property type="nucleotide sequence ID" value="NZ_QGHV01000034.1"/>
</dbReference>
<accession>A0ABD6Y656</accession>